<keyword evidence="3" id="KW-1185">Reference proteome</keyword>
<organism evidence="2 3">
    <name type="scientific">Melipona bicolor</name>
    <dbReference type="NCBI Taxonomy" id="60889"/>
    <lineage>
        <taxon>Eukaryota</taxon>
        <taxon>Metazoa</taxon>
        <taxon>Ecdysozoa</taxon>
        <taxon>Arthropoda</taxon>
        <taxon>Hexapoda</taxon>
        <taxon>Insecta</taxon>
        <taxon>Pterygota</taxon>
        <taxon>Neoptera</taxon>
        <taxon>Endopterygota</taxon>
        <taxon>Hymenoptera</taxon>
        <taxon>Apocrita</taxon>
        <taxon>Aculeata</taxon>
        <taxon>Apoidea</taxon>
        <taxon>Anthophila</taxon>
        <taxon>Apidae</taxon>
        <taxon>Melipona</taxon>
    </lineage>
</organism>
<proteinExistence type="predicted"/>
<evidence type="ECO:0000313" key="3">
    <source>
        <dbReference type="Proteomes" id="UP001177670"/>
    </source>
</evidence>
<gene>
    <name evidence="2" type="ORF">K0M31_007510</name>
</gene>
<accession>A0AA40KVV5</accession>
<reference evidence="2" key="1">
    <citation type="submission" date="2021-10" db="EMBL/GenBank/DDBJ databases">
        <title>Melipona bicolor Genome sequencing and assembly.</title>
        <authorList>
            <person name="Araujo N.S."/>
            <person name="Arias M.C."/>
        </authorList>
    </citation>
    <scope>NUCLEOTIDE SEQUENCE</scope>
    <source>
        <strain evidence="2">USP_2M_L1-L4_2017</strain>
        <tissue evidence="2">Whole body</tissue>
    </source>
</reference>
<dbReference type="AlphaFoldDB" id="A0AA40KVV5"/>
<evidence type="ECO:0000313" key="2">
    <source>
        <dbReference type="EMBL" id="KAK1134731.1"/>
    </source>
</evidence>
<feature type="compositionally biased region" description="Polar residues" evidence="1">
    <location>
        <begin position="1"/>
        <end position="21"/>
    </location>
</feature>
<evidence type="ECO:0000256" key="1">
    <source>
        <dbReference type="SAM" id="MobiDB-lite"/>
    </source>
</evidence>
<comment type="caution">
    <text evidence="2">The sequence shown here is derived from an EMBL/GenBank/DDBJ whole genome shotgun (WGS) entry which is preliminary data.</text>
</comment>
<feature type="region of interest" description="Disordered" evidence="1">
    <location>
        <begin position="1"/>
        <end position="29"/>
    </location>
</feature>
<dbReference type="EMBL" id="JAHYIQ010000002">
    <property type="protein sequence ID" value="KAK1134731.1"/>
    <property type="molecule type" value="Genomic_DNA"/>
</dbReference>
<dbReference type="Proteomes" id="UP001177670">
    <property type="component" value="Unassembled WGS sequence"/>
</dbReference>
<protein>
    <submittedName>
        <fullName evidence="2">Uncharacterized protein</fullName>
    </submittedName>
</protein>
<name>A0AA40KVV5_9HYME</name>
<sequence>MSISRLRNSRGEVSTPFSGQQKIGRDPSRRAYRCNLNRPSEPSWISLVEQELGPREKLMFATGDQGGIEERSETGENELLKTRSPVGRIAFATPCPGTVSRGHKQ</sequence>